<dbReference type="EMBL" id="JAJFAZ020000007">
    <property type="protein sequence ID" value="KAI5319033.1"/>
    <property type="molecule type" value="Genomic_DNA"/>
</dbReference>
<keyword evidence="2" id="KW-1185">Reference proteome</keyword>
<evidence type="ECO:0000313" key="2">
    <source>
        <dbReference type="Proteomes" id="UP001054821"/>
    </source>
</evidence>
<accession>A0AAD4V6X9</accession>
<sequence>MCNVAPLSRIQVLVDDEAVLGFTCEISTRFTITKQRLELSLLLIGELETTFGRWEAMEVEAPVNKMSNVITIGAKERELQKGQLTLVGLHWFRHCLRELLLGAVFLEELVSCALELLDEEEPGGLCDLFELLTFMA</sequence>
<reference evidence="1 2" key="1">
    <citation type="journal article" date="2022" name="G3 (Bethesda)">
        <title>Whole-genome sequence and methylome profiling of the almond [Prunus dulcis (Mill.) D.A. Webb] cultivar 'Nonpareil'.</title>
        <authorList>
            <person name="D'Amico-Willman K.M."/>
            <person name="Ouma W.Z."/>
            <person name="Meulia T."/>
            <person name="Sideli G.M."/>
            <person name="Gradziel T.M."/>
            <person name="Fresnedo-Ramirez J."/>
        </authorList>
    </citation>
    <scope>NUCLEOTIDE SEQUENCE [LARGE SCALE GENOMIC DNA]</scope>
    <source>
        <strain evidence="1">Clone GOH B32 T37-40</strain>
    </source>
</reference>
<evidence type="ECO:0000313" key="1">
    <source>
        <dbReference type="EMBL" id="KAI5319033.1"/>
    </source>
</evidence>
<name>A0AAD4V6X9_PRUDU</name>
<dbReference type="AlphaFoldDB" id="A0AAD4V6X9"/>
<organism evidence="1 2">
    <name type="scientific">Prunus dulcis</name>
    <name type="common">Almond</name>
    <name type="synonym">Amygdalus dulcis</name>
    <dbReference type="NCBI Taxonomy" id="3755"/>
    <lineage>
        <taxon>Eukaryota</taxon>
        <taxon>Viridiplantae</taxon>
        <taxon>Streptophyta</taxon>
        <taxon>Embryophyta</taxon>
        <taxon>Tracheophyta</taxon>
        <taxon>Spermatophyta</taxon>
        <taxon>Magnoliopsida</taxon>
        <taxon>eudicotyledons</taxon>
        <taxon>Gunneridae</taxon>
        <taxon>Pentapetalae</taxon>
        <taxon>rosids</taxon>
        <taxon>fabids</taxon>
        <taxon>Rosales</taxon>
        <taxon>Rosaceae</taxon>
        <taxon>Amygdaloideae</taxon>
        <taxon>Amygdaleae</taxon>
        <taxon>Prunus</taxon>
    </lineage>
</organism>
<dbReference type="Proteomes" id="UP001054821">
    <property type="component" value="Chromosome 7"/>
</dbReference>
<comment type="caution">
    <text evidence="1">The sequence shown here is derived from an EMBL/GenBank/DDBJ whole genome shotgun (WGS) entry which is preliminary data.</text>
</comment>
<protein>
    <submittedName>
        <fullName evidence="1">Uncharacterized protein</fullName>
    </submittedName>
</protein>
<gene>
    <name evidence="1" type="ORF">L3X38_038741</name>
</gene>
<proteinExistence type="predicted"/>